<dbReference type="RefSeq" id="WP_301806267.1">
    <property type="nucleotide sequence ID" value="NZ_JAUJZH010000004.1"/>
</dbReference>
<feature type="transmembrane region" description="Helical" evidence="1">
    <location>
        <begin position="103"/>
        <end position="124"/>
    </location>
</feature>
<proteinExistence type="predicted"/>
<keyword evidence="1" id="KW-1133">Transmembrane helix</keyword>
<feature type="transmembrane region" description="Helical" evidence="1">
    <location>
        <begin position="130"/>
        <end position="150"/>
    </location>
</feature>
<reference evidence="3" key="1">
    <citation type="submission" date="2023-06" db="EMBL/GenBank/DDBJ databases">
        <authorList>
            <person name="Jiang Y."/>
            <person name="Liu Q."/>
        </authorList>
    </citation>
    <scope>NUCLEOTIDE SEQUENCE</scope>
    <source>
        <strain evidence="3">CGMCC 1.12090</strain>
    </source>
</reference>
<dbReference type="SUPFAM" id="SSF48317">
    <property type="entry name" value="Acid phosphatase/Vanadium-dependent haloperoxidase"/>
    <property type="match status" value="1"/>
</dbReference>
<feature type="domain" description="Phosphatidic acid phosphatase type 2/haloperoxidase" evidence="2">
    <location>
        <begin position="45"/>
        <end position="148"/>
    </location>
</feature>
<keyword evidence="1" id="KW-0812">Transmembrane</keyword>
<dbReference type="Proteomes" id="UP001169027">
    <property type="component" value="Unassembled WGS sequence"/>
</dbReference>
<dbReference type="EMBL" id="JAUKVY010000004">
    <property type="protein sequence ID" value="MDO1532162.1"/>
    <property type="molecule type" value="Genomic_DNA"/>
</dbReference>
<evidence type="ECO:0000259" key="2">
    <source>
        <dbReference type="SMART" id="SM00014"/>
    </source>
</evidence>
<feature type="transmembrane region" description="Helical" evidence="1">
    <location>
        <begin position="40"/>
        <end position="65"/>
    </location>
</feature>
<name>A0ABT8S2I3_9BURK</name>
<organism evidence="3 4">
    <name type="scientific">Variovorax ginsengisoli</name>
    <dbReference type="NCBI Taxonomy" id="363844"/>
    <lineage>
        <taxon>Bacteria</taxon>
        <taxon>Pseudomonadati</taxon>
        <taxon>Pseudomonadota</taxon>
        <taxon>Betaproteobacteria</taxon>
        <taxon>Burkholderiales</taxon>
        <taxon>Comamonadaceae</taxon>
        <taxon>Variovorax</taxon>
    </lineage>
</organism>
<comment type="caution">
    <text evidence="3">The sequence shown here is derived from an EMBL/GenBank/DDBJ whole genome shotgun (WGS) entry which is preliminary data.</text>
</comment>
<dbReference type="InterPro" id="IPR000326">
    <property type="entry name" value="PAP2/HPO"/>
</dbReference>
<evidence type="ECO:0000256" key="1">
    <source>
        <dbReference type="SAM" id="Phobius"/>
    </source>
</evidence>
<dbReference type="Gene3D" id="1.20.144.10">
    <property type="entry name" value="Phosphatidic acid phosphatase type 2/haloperoxidase"/>
    <property type="match status" value="1"/>
</dbReference>
<feature type="transmembrane region" description="Helical" evidence="1">
    <location>
        <begin position="159"/>
        <end position="176"/>
    </location>
</feature>
<sequence length="217" mass="23597">MPHLHDLLHAITWFGDSGFLLPASLWIGVWLGIRSPTRPLAWLWILLFGFGGSLIAASKIAFLGWGIGSARLDFTGFSGHTAIAASVWPVACWLAVSRCGHRARVAAAVFGWLFAAFIGATRLALDAHSWSEVIAGYALGVGVSATFLWWQHRMPHPRVSWVLVLLSLATPLFFLQPGTPAPTQSLLEKIAVRLAGIERPFTRADLLAGRRTPLGIE</sequence>
<accession>A0ABT8S2I3</accession>
<keyword evidence="1" id="KW-0472">Membrane</keyword>
<dbReference type="SMART" id="SM00014">
    <property type="entry name" value="acidPPc"/>
    <property type="match status" value="1"/>
</dbReference>
<keyword evidence="4" id="KW-1185">Reference proteome</keyword>
<feature type="transmembrane region" description="Helical" evidence="1">
    <location>
        <begin position="12"/>
        <end position="33"/>
    </location>
</feature>
<evidence type="ECO:0000313" key="3">
    <source>
        <dbReference type="EMBL" id="MDO1532162.1"/>
    </source>
</evidence>
<dbReference type="InterPro" id="IPR036938">
    <property type="entry name" value="PAP2/HPO_sf"/>
</dbReference>
<dbReference type="CDD" id="cd01610">
    <property type="entry name" value="PAP2_like"/>
    <property type="match status" value="1"/>
</dbReference>
<evidence type="ECO:0000313" key="4">
    <source>
        <dbReference type="Proteomes" id="UP001169027"/>
    </source>
</evidence>
<feature type="transmembrane region" description="Helical" evidence="1">
    <location>
        <begin position="77"/>
        <end position="96"/>
    </location>
</feature>
<protein>
    <submittedName>
        <fullName evidence="3">Phosphatase PAP2 family protein</fullName>
    </submittedName>
</protein>
<dbReference type="Pfam" id="PF01569">
    <property type="entry name" value="PAP2"/>
    <property type="match status" value="1"/>
</dbReference>
<gene>
    <name evidence="3" type="ORF">Q2T77_07670</name>
</gene>